<sequence length="284" mass="32940">MPLWYNEEQTEGVSFGIKIKEQILSEESQFQTIDIYDTYEFGKLFTLDGLVMLTEKDEFIYHDMIVHVPMAVNTEIKNVLVIGGGDGGTVRELTRYNSIEKIDMVEIDEMVVRASQKHLPFTASKLTDPRVNLFFEDGIVFVKNAQNSMYDLIIVDSTDPIGPGEGLFTKEFYDQCFRILTSEGILINQHESPFYPQFSKEMKRAHNKIKNIFPISMVYQAHIPTYPSGHWLFGFSSKKFHPLEDLKSPRWEMLKLKTKYYNSDLHLGSFALPTYVKEMLEEEE</sequence>
<dbReference type="PROSITE" id="PS01330">
    <property type="entry name" value="PABS_1"/>
    <property type="match status" value="1"/>
</dbReference>
<dbReference type="InterPro" id="IPR037163">
    <property type="entry name" value="Spermidine_synt_N_sf"/>
</dbReference>
<evidence type="ECO:0000259" key="8">
    <source>
        <dbReference type="PROSITE" id="PS51006"/>
    </source>
</evidence>
<organism evidence="9 10">
    <name type="scientific">Alkalibaculum sporogenes</name>
    <dbReference type="NCBI Taxonomy" id="2655001"/>
    <lineage>
        <taxon>Bacteria</taxon>
        <taxon>Bacillati</taxon>
        <taxon>Bacillota</taxon>
        <taxon>Clostridia</taxon>
        <taxon>Eubacteriales</taxon>
        <taxon>Eubacteriaceae</taxon>
        <taxon>Alkalibaculum</taxon>
    </lineage>
</organism>
<comment type="pathway">
    <text evidence="4">Amine and polyamine biosynthesis; spermidine biosynthesis; spermidine from putrescine: step 1/1.</text>
</comment>
<dbReference type="GO" id="GO:0005829">
    <property type="term" value="C:cytosol"/>
    <property type="evidence" value="ECO:0007669"/>
    <property type="project" value="TreeGrafter"/>
</dbReference>
<dbReference type="UniPathway" id="UPA00248">
    <property type="reaction ID" value="UER00314"/>
</dbReference>
<comment type="similarity">
    <text evidence="1 4 6">Belongs to the spermidine/spermine synthase family.</text>
</comment>
<dbReference type="NCBIfam" id="TIGR00417">
    <property type="entry name" value="speE"/>
    <property type="match status" value="1"/>
</dbReference>
<dbReference type="CDD" id="cd02440">
    <property type="entry name" value="AdoMet_MTases"/>
    <property type="match status" value="1"/>
</dbReference>
<dbReference type="InterPro" id="IPR030373">
    <property type="entry name" value="PABS_CS"/>
</dbReference>
<feature type="binding site" evidence="4">
    <location>
        <position position="86"/>
    </location>
    <ligand>
        <name>spermidine</name>
        <dbReference type="ChEBI" id="CHEBI:57834"/>
    </ligand>
</feature>
<keyword evidence="2 4" id="KW-0808">Transferase</keyword>
<feature type="active site" description="Proton acceptor" evidence="4 5">
    <location>
        <position position="156"/>
    </location>
</feature>
<feature type="binding site" evidence="4">
    <location>
        <position position="163"/>
    </location>
    <ligand>
        <name>S-methyl-5'-thioadenosine</name>
        <dbReference type="ChEBI" id="CHEBI:17509"/>
    </ligand>
</feature>
<dbReference type="InterPro" id="IPR035246">
    <property type="entry name" value="Spermidine_synt_N"/>
</dbReference>
<evidence type="ECO:0000313" key="9">
    <source>
        <dbReference type="EMBL" id="MPW26926.1"/>
    </source>
</evidence>
<feature type="binding site" evidence="4">
    <location>
        <begin position="156"/>
        <end position="159"/>
    </location>
    <ligand>
        <name>spermidine</name>
        <dbReference type="ChEBI" id="CHEBI:57834"/>
    </ligand>
</feature>
<dbReference type="InterPro" id="IPR029063">
    <property type="entry name" value="SAM-dependent_MTases_sf"/>
</dbReference>
<feature type="binding site" evidence="4">
    <location>
        <position position="106"/>
    </location>
    <ligand>
        <name>S-methyl-5'-thioadenosine</name>
        <dbReference type="ChEBI" id="CHEBI:17509"/>
    </ligand>
</feature>
<comment type="subunit">
    <text evidence="4">Homodimer or homotetramer.</text>
</comment>
<feature type="binding site" evidence="4">
    <location>
        <position position="31"/>
    </location>
    <ligand>
        <name>S-methyl-5'-thioadenosine</name>
        <dbReference type="ChEBI" id="CHEBI:17509"/>
    </ligand>
</feature>
<evidence type="ECO:0000256" key="6">
    <source>
        <dbReference type="RuleBase" id="RU003836"/>
    </source>
</evidence>
<protein>
    <recommendedName>
        <fullName evidence="4">Polyamine aminopropyltransferase</fullName>
    </recommendedName>
    <alternativeName>
        <fullName evidence="4">Putrescine aminopropyltransferase</fullName>
        <shortName evidence="4">PAPT</shortName>
    </alternativeName>
    <alternativeName>
        <fullName evidence="4">Spermidine synthase</fullName>
        <shortName evidence="4">SPDS</shortName>
        <shortName evidence="4">SPDSY</shortName>
        <ecNumber evidence="4">2.5.1.16</ecNumber>
    </alternativeName>
</protein>
<dbReference type="PROSITE" id="PS51006">
    <property type="entry name" value="PABS_2"/>
    <property type="match status" value="1"/>
</dbReference>
<keyword evidence="4 7" id="KW-0745">Spermidine biosynthesis</keyword>
<dbReference type="RefSeq" id="WP_343030046.1">
    <property type="nucleotide sequence ID" value="NZ_WHNX01000032.1"/>
</dbReference>
<dbReference type="GO" id="GO:0008295">
    <property type="term" value="P:spermidine biosynthetic process"/>
    <property type="evidence" value="ECO:0007669"/>
    <property type="project" value="UniProtKB-UniRule"/>
</dbReference>
<comment type="caution">
    <text evidence="9">The sequence shown here is derived from an EMBL/GenBank/DDBJ whole genome shotgun (WGS) entry which is preliminary data.</text>
</comment>
<dbReference type="InterPro" id="IPR030374">
    <property type="entry name" value="PABS"/>
</dbReference>
<dbReference type="PANTHER" id="PTHR11558:SF11">
    <property type="entry name" value="SPERMIDINE SYNTHASE"/>
    <property type="match status" value="1"/>
</dbReference>
<evidence type="ECO:0000256" key="4">
    <source>
        <dbReference type="HAMAP-Rule" id="MF_00198"/>
    </source>
</evidence>
<proteinExistence type="inferred from homology"/>
<gene>
    <name evidence="4 9" type="primary">speE</name>
    <name evidence="9" type="ORF">GC105_14160</name>
</gene>
<evidence type="ECO:0000256" key="1">
    <source>
        <dbReference type="ARBA" id="ARBA00007867"/>
    </source>
</evidence>
<comment type="function">
    <text evidence="4">Catalyzes the irreversible transfer of a propylamine group from the amino donor S-adenosylmethioninamine (decarboxy-AdoMet) to putrescine (1,4-diaminobutane) to yield spermidine.</text>
</comment>
<feature type="domain" description="PABS" evidence="8">
    <location>
        <begin position="2"/>
        <end position="238"/>
    </location>
</feature>
<dbReference type="GO" id="GO:0004766">
    <property type="term" value="F:spermidine synthase activity"/>
    <property type="evidence" value="ECO:0007669"/>
    <property type="project" value="UniProtKB-UniRule"/>
</dbReference>
<name>A0A6A7KC03_9FIRM</name>
<evidence type="ECO:0000256" key="5">
    <source>
        <dbReference type="PROSITE-ProRule" id="PRU00354"/>
    </source>
</evidence>
<evidence type="ECO:0000313" key="10">
    <source>
        <dbReference type="Proteomes" id="UP000440004"/>
    </source>
</evidence>
<feature type="binding site" evidence="4">
    <location>
        <position position="62"/>
    </location>
    <ligand>
        <name>spermidine</name>
        <dbReference type="ChEBI" id="CHEBI:57834"/>
    </ligand>
</feature>
<comment type="catalytic activity">
    <reaction evidence="4 7">
        <text>S-adenosyl 3-(methylsulfanyl)propylamine + putrescine = S-methyl-5'-thioadenosine + spermidine + H(+)</text>
        <dbReference type="Rhea" id="RHEA:12721"/>
        <dbReference type="ChEBI" id="CHEBI:15378"/>
        <dbReference type="ChEBI" id="CHEBI:17509"/>
        <dbReference type="ChEBI" id="CHEBI:57443"/>
        <dbReference type="ChEBI" id="CHEBI:57834"/>
        <dbReference type="ChEBI" id="CHEBI:326268"/>
        <dbReference type="EC" id="2.5.1.16"/>
    </reaction>
</comment>
<dbReference type="Proteomes" id="UP000440004">
    <property type="component" value="Unassembled WGS sequence"/>
</dbReference>
<dbReference type="PANTHER" id="PTHR11558">
    <property type="entry name" value="SPERMIDINE/SPERMINE SYNTHASE"/>
    <property type="match status" value="1"/>
</dbReference>
<dbReference type="SUPFAM" id="SSF53335">
    <property type="entry name" value="S-adenosyl-L-methionine-dependent methyltransferases"/>
    <property type="match status" value="1"/>
</dbReference>
<dbReference type="InterPro" id="IPR001045">
    <property type="entry name" value="Spermi_synthase"/>
</dbReference>
<evidence type="ECO:0000256" key="2">
    <source>
        <dbReference type="ARBA" id="ARBA00022679"/>
    </source>
</evidence>
<dbReference type="EC" id="2.5.1.16" evidence="4"/>
<keyword evidence="3 4" id="KW-0620">Polyamine biosynthesis</keyword>
<reference evidence="9 10" key="1">
    <citation type="submission" date="2019-10" db="EMBL/GenBank/DDBJ databases">
        <title>Alkalibaculum tamaniensis sp.nov., a new alkaliphilic acetogen, isolated on methoxylated aromatics from a mud volcano.</title>
        <authorList>
            <person name="Khomyakova M.A."/>
            <person name="Merkel A.Y."/>
            <person name="Bonch-Osmolovskaya E.A."/>
            <person name="Slobodkin A.I."/>
        </authorList>
    </citation>
    <scope>NUCLEOTIDE SEQUENCE [LARGE SCALE GENOMIC DNA]</scope>
    <source>
        <strain evidence="9 10">M08DMB</strain>
    </source>
</reference>
<keyword evidence="10" id="KW-1185">Reference proteome</keyword>
<evidence type="ECO:0000256" key="3">
    <source>
        <dbReference type="ARBA" id="ARBA00023115"/>
    </source>
</evidence>
<evidence type="ECO:0000256" key="7">
    <source>
        <dbReference type="RuleBase" id="RU003837"/>
    </source>
</evidence>
<dbReference type="HAMAP" id="MF_00198">
    <property type="entry name" value="Spermidine_synth"/>
    <property type="match status" value="1"/>
</dbReference>
<dbReference type="NCBIfam" id="NF002010">
    <property type="entry name" value="PRK00811.1"/>
    <property type="match status" value="1"/>
</dbReference>
<dbReference type="Pfam" id="PF01564">
    <property type="entry name" value="Spermine_synth"/>
    <property type="match status" value="1"/>
</dbReference>
<dbReference type="Pfam" id="PF17284">
    <property type="entry name" value="Spermine_synt_N"/>
    <property type="match status" value="1"/>
</dbReference>
<dbReference type="Gene3D" id="3.40.50.150">
    <property type="entry name" value="Vaccinia Virus protein VP39"/>
    <property type="match status" value="1"/>
</dbReference>
<dbReference type="EMBL" id="WHNX01000032">
    <property type="protein sequence ID" value="MPW26926.1"/>
    <property type="molecule type" value="Genomic_DNA"/>
</dbReference>
<accession>A0A6A7KC03</accession>
<dbReference type="AlphaFoldDB" id="A0A6A7KC03"/>
<feature type="binding site" evidence="4">
    <location>
        <begin position="137"/>
        <end position="138"/>
    </location>
    <ligand>
        <name>S-methyl-5'-thioadenosine</name>
        <dbReference type="ChEBI" id="CHEBI:17509"/>
    </ligand>
</feature>
<dbReference type="Gene3D" id="2.30.140.10">
    <property type="entry name" value="Spermidine synthase, tetramerisation domain"/>
    <property type="match status" value="1"/>
</dbReference>